<reference evidence="1 2" key="1">
    <citation type="journal article" date="2023" name="Microbiol. Resour. Announc.">
        <title>Complete Genome Sequence of Mycobacterium wuenschmanii, a novel Nontuberculous Mycobacterium Isolated from a captive population of Amazon Milk Frogs.</title>
        <authorList>
            <person name="Hicks J."/>
            <person name="Zeineldin M."/>
            <person name="Ward H."/>
            <person name="Wuenschmann A."/>
            <person name="Camp P."/>
            <person name="Farrell D."/>
            <person name="Lehman K."/>
            <person name="Thacker T."/>
            <person name="Cuthbert E."/>
        </authorList>
    </citation>
    <scope>NUCLEOTIDE SEQUENCE [LARGE SCALE GENOMIC DNA]</scope>
    <source>
        <strain evidence="1 2">Wuenschmanii</strain>
    </source>
</reference>
<gene>
    <name evidence="1" type="ORF">PT015_23255</name>
</gene>
<sequence>MPQPQLCRSGRHVIRGPQDRRANGGCLHCARINESKYRFALRDSRQRLAVIEAALIA</sequence>
<dbReference type="Proteomes" id="UP001236585">
    <property type="component" value="Chromosome"/>
</dbReference>
<accession>A0ABY8VZT1</accession>
<proteinExistence type="predicted"/>
<organism evidence="1 2">
    <name type="scientific">Candidatus Mycobacterium wuenschmannii</name>
    <dbReference type="NCBI Taxonomy" id="3027808"/>
    <lineage>
        <taxon>Bacteria</taxon>
        <taxon>Bacillati</taxon>
        <taxon>Actinomycetota</taxon>
        <taxon>Actinomycetes</taxon>
        <taxon>Mycobacteriales</taxon>
        <taxon>Mycobacteriaceae</taxon>
        <taxon>Mycobacterium</taxon>
    </lineage>
</organism>
<keyword evidence="2" id="KW-1185">Reference proteome</keyword>
<evidence type="ECO:0000313" key="2">
    <source>
        <dbReference type="Proteomes" id="UP001236585"/>
    </source>
</evidence>
<dbReference type="RefSeq" id="WP_285187579.1">
    <property type="nucleotide sequence ID" value="NZ_CP126981.1"/>
</dbReference>
<dbReference type="EMBL" id="CP126981">
    <property type="protein sequence ID" value="WIM87712.1"/>
    <property type="molecule type" value="Genomic_DNA"/>
</dbReference>
<protein>
    <submittedName>
        <fullName evidence="1">Uncharacterized protein</fullName>
    </submittedName>
</protein>
<evidence type="ECO:0000313" key="1">
    <source>
        <dbReference type="EMBL" id="WIM87712.1"/>
    </source>
</evidence>
<name>A0ABY8VZT1_9MYCO</name>